<protein>
    <recommendedName>
        <fullName evidence="2">DUF2421 domain-containing protein</fullName>
    </recommendedName>
</protein>
<dbReference type="PANTHER" id="PTHR37994:SF4">
    <property type="entry name" value="ER TRANSPORTER 6TM N-TERMINAL DOMAIN-CONTAINING PROTEIN-RELATED"/>
    <property type="match status" value="1"/>
</dbReference>
<feature type="signal peptide" evidence="1">
    <location>
        <begin position="1"/>
        <end position="19"/>
    </location>
</feature>
<reference evidence="3 4" key="1">
    <citation type="submission" date="2016-07" db="EMBL/GenBank/DDBJ databases">
        <title>Pervasive Adenine N6-methylation of Active Genes in Fungi.</title>
        <authorList>
            <consortium name="DOE Joint Genome Institute"/>
            <person name="Mondo S.J."/>
            <person name="Dannebaum R.O."/>
            <person name="Kuo R.C."/>
            <person name="Labutti K."/>
            <person name="Haridas S."/>
            <person name="Kuo A."/>
            <person name="Salamov A."/>
            <person name="Ahrendt S.R."/>
            <person name="Lipzen A."/>
            <person name="Sullivan W."/>
            <person name="Andreopoulos W.B."/>
            <person name="Clum A."/>
            <person name="Lindquist E."/>
            <person name="Daum C."/>
            <person name="Ramamoorthy G.K."/>
            <person name="Gryganskyi A."/>
            <person name="Culley D."/>
            <person name="Magnuson J.K."/>
            <person name="James T.Y."/>
            <person name="O'Malley M.A."/>
            <person name="Stajich J.E."/>
            <person name="Spatafora J.W."/>
            <person name="Visel A."/>
            <person name="Grigoriev I.V."/>
        </authorList>
    </citation>
    <scope>NUCLEOTIDE SEQUENCE [LARGE SCALE GENOMIC DNA]</scope>
    <source>
        <strain evidence="3 4">NRRL 3301</strain>
    </source>
</reference>
<name>A0A1X2GC66_9FUNG</name>
<keyword evidence="4" id="KW-1185">Reference proteome</keyword>
<feature type="domain" description="DUF2421" evidence="2">
    <location>
        <begin position="14"/>
        <end position="167"/>
    </location>
</feature>
<dbReference type="OrthoDB" id="2274698at2759"/>
<accession>A0A1X2GC66</accession>
<comment type="caution">
    <text evidence="3">The sequence shown here is derived from an EMBL/GenBank/DDBJ whole genome shotgun (WGS) entry which is preliminary data.</text>
</comment>
<dbReference type="Pfam" id="PF10334">
    <property type="entry name" value="BRE4"/>
    <property type="match status" value="1"/>
</dbReference>
<dbReference type="STRING" id="101127.A0A1X2GC66"/>
<dbReference type="AlphaFoldDB" id="A0A1X2GC66"/>
<evidence type="ECO:0000313" key="3">
    <source>
        <dbReference type="EMBL" id="ORX50435.1"/>
    </source>
</evidence>
<feature type="chain" id="PRO_5012981923" description="DUF2421 domain-containing protein" evidence="1">
    <location>
        <begin position="20"/>
        <end position="231"/>
    </location>
</feature>
<organism evidence="3 4">
    <name type="scientific">Hesseltinella vesiculosa</name>
    <dbReference type="NCBI Taxonomy" id="101127"/>
    <lineage>
        <taxon>Eukaryota</taxon>
        <taxon>Fungi</taxon>
        <taxon>Fungi incertae sedis</taxon>
        <taxon>Mucoromycota</taxon>
        <taxon>Mucoromycotina</taxon>
        <taxon>Mucoromycetes</taxon>
        <taxon>Mucorales</taxon>
        <taxon>Cunninghamellaceae</taxon>
        <taxon>Hesseltinella</taxon>
    </lineage>
</organism>
<evidence type="ECO:0000256" key="1">
    <source>
        <dbReference type="SAM" id="SignalP"/>
    </source>
</evidence>
<evidence type="ECO:0000313" key="4">
    <source>
        <dbReference type="Proteomes" id="UP000242146"/>
    </source>
</evidence>
<dbReference type="InterPro" id="IPR018820">
    <property type="entry name" value="BRE4-related_DUF2421"/>
</dbReference>
<dbReference type="PANTHER" id="PTHR37994">
    <property type="entry name" value="ARAE_2_N DOMAIN-CONTAINING PROTEIN-RELATED"/>
    <property type="match status" value="1"/>
</dbReference>
<gene>
    <name evidence="3" type="ORF">DM01DRAFT_300539</name>
</gene>
<dbReference type="Proteomes" id="UP000242146">
    <property type="component" value="Unassembled WGS sequence"/>
</dbReference>
<sequence>MIGLAAACVLLAIPEPMQGRTELRKRLAVTIQDISRMYSIIYSTSAKRSLTKLKAFKTLALDIRRQIADERNLLAHTKYEPPLRGKFPLRRYTNIVQIVDNLADLVISMGYTLQEMDNQWREKITAAMVNERRDYLVLILTNLKLISSALASKAPLPPYMPTPQAAKQKYAKVLQHRLSLHHGDMDQPSLTPYGSYMMNGSAFIDEVQLLLEEVTELVGTEDPEEWLAMHT</sequence>
<evidence type="ECO:0000259" key="2">
    <source>
        <dbReference type="Pfam" id="PF10334"/>
    </source>
</evidence>
<proteinExistence type="predicted"/>
<keyword evidence="1" id="KW-0732">Signal</keyword>
<dbReference type="EMBL" id="MCGT01000023">
    <property type="protein sequence ID" value="ORX50435.1"/>
    <property type="molecule type" value="Genomic_DNA"/>
</dbReference>